<evidence type="ECO:0000313" key="2">
    <source>
        <dbReference type="EMBL" id="SME94039.1"/>
    </source>
</evidence>
<gene>
    <name evidence="2" type="ORF">SAMN06296036_10279</name>
</gene>
<dbReference type="PROSITE" id="PS51257">
    <property type="entry name" value="PROKAR_LIPOPROTEIN"/>
    <property type="match status" value="1"/>
</dbReference>
<protein>
    <recommendedName>
        <fullName evidence="4">Lipoprotein</fullName>
    </recommendedName>
</protein>
<evidence type="ECO:0008006" key="4">
    <source>
        <dbReference type="Google" id="ProtNLM"/>
    </source>
</evidence>
<accession>A0A1Y6BB06</accession>
<proteinExistence type="predicted"/>
<keyword evidence="3" id="KW-1185">Reference proteome</keyword>
<dbReference type="EMBL" id="FWZT01000002">
    <property type="protein sequence ID" value="SME94039.1"/>
    <property type="molecule type" value="Genomic_DNA"/>
</dbReference>
<sequence length="45" mass="4964">MKSIIGLSLIVAFSLSCTTISKKPKKKGKLKSSSHVERIQELYGK</sequence>
<name>A0A1Y6BB06_9BACT</name>
<evidence type="ECO:0000313" key="3">
    <source>
        <dbReference type="Proteomes" id="UP000192907"/>
    </source>
</evidence>
<evidence type="ECO:0000256" key="1">
    <source>
        <dbReference type="SAM" id="MobiDB-lite"/>
    </source>
</evidence>
<dbReference type="AlphaFoldDB" id="A0A1Y6BB06"/>
<dbReference type="Proteomes" id="UP000192907">
    <property type="component" value="Unassembled WGS sequence"/>
</dbReference>
<reference evidence="3" key="1">
    <citation type="submission" date="2017-04" db="EMBL/GenBank/DDBJ databases">
        <authorList>
            <person name="Varghese N."/>
            <person name="Submissions S."/>
        </authorList>
    </citation>
    <scope>NUCLEOTIDE SEQUENCE [LARGE SCALE GENOMIC DNA]</scope>
    <source>
        <strain evidence="3">RKEM611</strain>
    </source>
</reference>
<dbReference type="RefSeq" id="WP_159455097.1">
    <property type="nucleotide sequence ID" value="NZ_FWZT01000002.1"/>
</dbReference>
<feature type="region of interest" description="Disordered" evidence="1">
    <location>
        <begin position="25"/>
        <end position="45"/>
    </location>
</feature>
<feature type="compositionally biased region" description="Basic and acidic residues" evidence="1">
    <location>
        <begin position="34"/>
        <end position="45"/>
    </location>
</feature>
<organism evidence="2 3">
    <name type="scientific">Pseudobacteriovorax antillogorgiicola</name>
    <dbReference type="NCBI Taxonomy" id="1513793"/>
    <lineage>
        <taxon>Bacteria</taxon>
        <taxon>Pseudomonadati</taxon>
        <taxon>Bdellovibrionota</taxon>
        <taxon>Oligoflexia</taxon>
        <taxon>Oligoflexales</taxon>
        <taxon>Pseudobacteriovoracaceae</taxon>
        <taxon>Pseudobacteriovorax</taxon>
    </lineage>
</organism>